<organism evidence="1">
    <name type="scientific">Vibrio tasmaniensis</name>
    <dbReference type="NCBI Taxonomy" id="212663"/>
    <lineage>
        <taxon>Bacteria</taxon>
        <taxon>Pseudomonadati</taxon>
        <taxon>Pseudomonadota</taxon>
        <taxon>Gammaproteobacteria</taxon>
        <taxon>Vibrionales</taxon>
        <taxon>Vibrionaceae</taxon>
        <taxon>Vibrio</taxon>
    </lineage>
</organism>
<dbReference type="EMBL" id="KP795479">
    <property type="protein sequence ID" value="AKN36245.1"/>
    <property type="molecule type" value="Genomic_DNA"/>
</dbReference>
<evidence type="ECO:0000313" key="1">
    <source>
        <dbReference type="EMBL" id="AKN36245.1"/>
    </source>
</evidence>
<accession>A0A0H3ZK10</accession>
<name>A0A0H3ZK10_9VIBR</name>
<sequence>MQLNEIQPVAIKKKAISDFYYYEYEFPYKSKKPPLKVAFYFDLQGTGKQIIAIFGIWS</sequence>
<protein>
    <submittedName>
        <fullName evidence="1">Uncharacterized protein</fullName>
    </submittedName>
</protein>
<reference evidence="1" key="1">
    <citation type="journal article" date="2015" name="MBio">
        <title>Eco-Evolutionary Dynamics of Episomes among Ecologically Cohesive Bacterial Populations.</title>
        <authorList>
            <person name="Xue H."/>
            <person name="Cordero O.X."/>
            <person name="Camas F.M."/>
            <person name="Trimble W."/>
            <person name="Meyer F."/>
            <person name="Guglielmini J."/>
            <person name="Rocha E.P."/>
            <person name="Polz M.F."/>
        </authorList>
    </citation>
    <scope>NUCLEOTIDE SEQUENCE</scope>
    <source>
        <strain evidence="1">FF_3</strain>
    </source>
</reference>
<proteinExistence type="predicted"/>
<dbReference type="AlphaFoldDB" id="A0A0H3ZK10"/>